<sequence length="328" mass="35638">MSRDERLSRASHTWLARIDASARNPSKAHDVQAAPPVCHSTGVLWWYKALTNAPYHVIRCSLLGRTENSLATSAPPMAAPAAKRARTEADTIAALEQDNEQLKAKIAKLQRKYAISESKRAALGQDTSGRSCCHRRPPDRCCCGTRRFRCCGHIQCRKRLLGTFDAPIASAPPAASGVPGAAPAIVPHVKQGRSRVHCKWISADGEGEGEIGMGIVLLNEGNASNPRVSLEAANSNVDVLGAPDCRLLFLCEGGQIPTAADFDRIMRQYPRLEHRKDNIGVLTKDNSSTISGHSYRKDAWKKWSGTYENMTAARAAFAEVAVMGGWGR</sequence>
<evidence type="ECO:0000313" key="2">
    <source>
        <dbReference type="EMBL" id="KAG5177837.1"/>
    </source>
</evidence>
<evidence type="ECO:0000256" key="1">
    <source>
        <dbReference type="SAM" id="Coils"/>
    </source>
</evidence>
<proteinExistence type="predicted"/>
<organism evidence="2 3">
    <name type="scientific">Tribonema minus</name>
    <dbReference type="NCBI Taxonomy" id="303371"/>
    <lineage>
        <taxon>Eukaryota</taxon>
        <taxon>Sar</taxon>
        <taxon>Stramenopiles</taxon>
        <taxon>Ochrophyta</taxon>
        <taxon>PX clade</taxon>
        <taxon>Xanthophyceae</taxon>
        <taxon>Tribonematales</taxon>
        <taxon>Tribonemataceae</taxon>
        <taxon>Tribonema</taxon>
    </lineage>
</organism>
<keyword evidence="1" id="KW-0175">Coiled coil</keyword>
<comment type="caution">
    <text evidence="2">The sequence shown here is derived from an EMBL/GenBank/DDBJ whole genome shotgun (WGS) entry which is preliminary data.</text>
</comment>
<dbReference type="EMBL" id="JAFCMP010000521">
    <property type="protein sequence ID" value="KAG5177837.1"/>
    <property type="molecule type" value="Genomic_DNA"/>
</dbReference>
<protein>
    <submittedName>
        <fullName evidence="2">Uncharacterized protein</fullName>
    </submittedName>
</protein>
<name>A0A836CA31_9STRA</name>
<keyword evidence="3" id="KW-1185">Reference proteome</keyword>
<evidence type="ECO:0000313" key="3">
    <source>
        <dbReference type="Proteomes" id="UP000664859"/>
    </source>
</evidence>
<dbReference type="AlphaFoldDB" id="A0A836CA31"/>
<dbReference type="Proteomes" id="UP000664859">
    <property type="component" value="Unassembled WGS sequence"/>
</dbReference>
<gene>
    <name evidence="2" type="ORF">JKP88DRAFT_248575</name>
</gene>
<accession>A0A836CA31</accession>
<reference evidence="2" key="1">
    <citation type="submission" date="2021-02" db="EMBL/GenBank/DDBJ databases">
        <title>First Annotated Genome of the Yellow-green Alga Tribonema minus.</title>
        <authorList>
            <person name="Mahan K.M."/>
        </authorList>
    </citation>
    <scope>NUCLEOTIDE SEQUENCE</scope>
    <source>
        <strain evidence="2">UTEX B ZZ1240</strain>
    </source>
</reference>
<feature type="coiled-coil region" evidence="1">
    <location>
        <begin position="85"/>
        <end position="119"/>
    </location>
</feature>